<evidence type="ECO:0000256" key="6">
    <source>
        <dbReference type="ARBA" id="ARBA00022989"/>
    </source>
</evidence>
<dbReference type="OrthoDB" id="9811975at2"/>
<feature type="transmembrane region" description="Helical" evidence="8">
    <location>
        <begin position="309"/>
        <end position="328"/>
    </location>
</feature>
<keyword evidence="7 8" id="KW-0472">Membrane</keyword>
<evidence type="ECO:0000256" key="4">
    <source>
        <dbReference type="ARBA" id="ARBA00022475"/>
    </source>
</evidence>
<keyword evidence="5 8" id="KW-0812">Transmembrane</keyword>
<dbReference type="GO" id="GO:0033214">
    <property type="term" value="P:siderophore-iron import into cell"/>
    <property type="evidence" value="ECO:0007669"/>
    <property type="project" value="TreeGrafter"/>
</dbReference>
<dbReference type="RefSeq" id="WP_141459740.1">
    <property type="nucleotide sequence ID" value="NZ_CP038141.1"/>
</dbReference>
<comment type="similarity">
    <text evidence="2">Belongs to the binding-protein-dependent transport system permease family. FecCD subfamily.</text>
</comment>
<dbReference type="InterPro" id="IPR037294">
    <property type="entry name" value="ABC_BtuC-like"/>
</dbReference>
<protein>
    <submittedName>
        <fullName evidence="9">Iron ABC transporter permease</fullName>
    </submittedName>
</protein>
<dbReference type="SUPFAM" id="SSF81345">
    <property type="entry name" value="ABC transporter involved in vitamin B12 uptake, BtuC"/>
    <property type="match status" value="1"/>
</dbReference>
<dbReference type="GO" id="GO:0005886">
    <property type="term" value="C:plasma membrane"/>
    <property type="evidence" value="ECO:0007669"/>
    <property type="project" value="UniProtKB-SubCell"/>
</dbReference>
<name>A0A4Y6UGB3_9PROT</name>
<organism evidence="9 10">
    <name type="scientific">Swingsia samuiensis</name>
    <dbReference type="NCBI Taxonomy" id="1293412"/>
    <lineage>
        <taxon>Bacteria</taxon>
        <taxon>Pseudomonadati</taxon>
        <taxon>Pseudomonadota</taxon>
        <taxon>Alphaproteobacteria</taxon>
        <taxon>Acetobacterales</taxon>
        <taxon>Acetobacteraceae</taxon>
        <taxon>Swingsia</taxon>
    </lineage>
</organism>
<dbReference type="PANTHER" id="PTHR30472">
    <property type="entry name" value="FERRIC ENTEROBACTIN TRANSPORT SYSTEM PERMEASE PROTEIN"/>
    <property type="match status" value="1"/>
</dbReference>
<feature type="transmembrane region" description="Helical" evidence="8">
    <location>
        <begin position="66"/>
        <end position="86"/>
    </location>
</feature>
<feature type="transmembrane region" description="Helical" evidence="8">
    <location>
        <begin position="199"/>
        <end position="218"/>
    </location>
</feature>
<evidence type="ECO:0000313" key="10">
    <source>
        <dbReference type="Proteomes" id="UP000316313"/>
    </source>
</evidence>
<dbReference type="Gene3D" id="1.10.3470.10">
    <property type="entry name" value="ABC transporter involved in vitamin B12 uptake, BtuC"/>
    <property type="match status" value="1"/>
</dbReference>
<keyword evidence="3" id="KW-0813">Transport</keyword>
<evidence type="ECO:0000313" key="9">
    <source>
        <dbReference type="EMBL" id="QDH16612.1"/>
    </source>
</evidence>
<feature type="transmembrane region" description="Helical" evidence="8">
    <location>
        <begin position="124"/>
        <end position="142"/>
    </location>
</feature>
<accession>A0A4Y6UGB3</accession>
<feature type="transmembrane region" description="Helical" evidence="8">
    <location>
        <begin position="148"/>
        <end position="168"/>
    </location>
</feature>
<evidence type="ECO:0000256" key="2">
    <source>
        <dbReference type="ARBA" id="ARBA00007935"/>
    </source>
</evidence>
<sequence length="335" mass="35866">MRIHQYNLRIFSFFFMVLAFILSLILGRYSLSIERVISVFLRLFHLVKEQDPIADAIVLQARLPRLIAAFLVGAALSCGGATYQAVFRNPLVSPDLLGVLSGAAFGAAIMIVKGEHLIGVEIGAFGGGILAVGSGLLIARLVPEGGILTLLMGGLIANAIFTALLSIIKYLADPQDQLPEIINWLLGSLSQVRWDEIRLLVLPILGVIFVLIKKASLLDVLALEDDEARSLGLSVGKVRFFFIALATLGCSLTISMAGMIGWVGLLAPHVARMLTGGEHRQMMPVCAMLGAGGVMMADTFSRCLTAGEIPLGIITELLGSTAFIAVLYQHRKTIG</sequence>
<dbReference type="PANTHER" id="PTHR30472:SF70">
    <property type="entry name" value="MOLYBDATE IMPORT SYSTEM PERMEASE PROTEIN MOLB"/>
    <property type="match status" value="1"/>
</dbReference>
<feature type="transmembrane region" description="Helical" evidence="8">
    <location>
        <begin position="6"/>
        <end position="26"/>
    </location>
</feature>
<keyword evidence="4" id="KW-1003">Cell membrane</keyword>
<evidence type="ECO:0000256" key="5">
    <source>
        <dbReference type="ARBA" id="ARBA00022692"/>
    </source>
</evidence>
<dbReference type="EMBL" id="CP038141">
    <property type="protein sequence ID" value="QDH16612.1"/>
    <property type="molecule type" value="Genomic_DNA"/>
</dbReference>
<dbReference type="GO" id="GO:0022857">
    <property type="term" value="F:transmembrane transporter activity"/>
    <property type="evidence" value="ECO:0007669"/>
    <property type="project" value="InterPro"/>
</dbReference>
<evidence type="ECO:0000256" key="7">
    <source>
        <dbReference type="ARBA" id="ARBA00023136"/>
    </source>
</evidence>
<dbReference type="InterPro" id="IPR000522">
    <property type="entry name" value="ABC_transptr_permease_BtuC"/>
</dbReference>
<dbReference type="CDD" id="cd06550">
    <property type="entry name" value="TM_ABC_iron-siderophores_like"/>
    <property type="match status" value="1"/>
</dbReference>
<dbReference type="Proteomes" id="UP000316313">
    <property type="component" value="Chromosome"/>
</dbReference>
<reference evidence="9 10" key="1">
    <citation type="submission" date="2019-03" db="EMBL/GenBank/DDBJ databases">
        <title>The complete genome sequence of Swingsia samuiensis NBRC107927(T).</title>
        <authorList>
            <person name="Chua K.-O."/>
            <person name="Chan K.-G."/>
            <person name="See-Too W.-S."/>
        </authorList>
    </citation>
    <scope>NUCLEOTIDE SEQUENCE [LARGE SCALE GENOMIC DNA]</scope>
    <source>
        <strain evidence="9 10">AH83</strain>
    </source>
</reference>
<keyword evidence="10" id="KW-1185">Reference proteome</keyword>
<feature type="transmembrane region" description="Helical" evidence="8">
    <location>
        <begin position="238"/>
        <end position="267"/>
    </location>
</feature>
<dbReference type="Pfam" id="PF01032">
    <property type="entry name" value="FecCD"/>
    <property type="match status" value="1"/>
</dbReference>
<evidence type="ECO:0000256" key="1">
    <source>
        <dbReference type="ARBA" id="ARBA00004651"/>
    </source>
</evidence>
<proteinExistence type="inferred from homology"/>
<dbReference type="AlphaFoldDB" id="A0A4Y6UGB3"/>
<keyword evidence="6 8" id="KW-1133">Transmembrane helix</keyword>
<dbReference type="KEGG" id="ssam:E3D00_02765"/>
<evidence type="ECO:0000256" key="3">
    <source>
        <dbReference type="ARBA" id="ARBA00022448"/>
    </source>
</evidence>
<evidence type="ECO:0000256" key="8">
    <source>
        <dbReference type="SAM" id="Phobius"/>
    </source>
</evidence>
<comment type="subcellular location">
    <subcellularLocation>
        <location evidence="1">Cell membrane</location>
        <topology evidence="1">Multi-pass membrane protein</topology>
    </subcellularLocation>
</comment>
<gene>
    <name evidence="9" type="ORF">E3D00_02765</name>
</gene>